<accession>A0A4C1SX71</accession>
<name>A0A4C1SX71_EUMVA</name>
<sequence>MERWAPSVLACNCLGQGKPRQGEDVSITDWHRHVSNSMSEDSLSLLRSKSVRGAGAHSTADLTQSDGRASRAERFEFYAVVI</sequence>
<gene>
    <name evidence="1" type="ORF">EVAR_92554_1</name>
</gene>
<proteinExistence type="predicted"/>
<dbReference type="AlphaFoldDB" id="A0A4C1SX71"/>
<dbReference type="EMBL" id="BGZK01000023">
    <property type="protein sequence ID" value="GBP06556.1"/>
    <property type="molecule type" value="Genomic_DNA"/>
</dbReference>
<dbReference type="Proteomes" id="UP000299102">
    <property type="component" value="Unassembled WGS sequence"/>
</dbReference>
<comment type="caution">
    <text evidence="1">The sequence shown here is derived from an EMBL/GenBank/DDBJ whole genome shotgun (WGS) entry which is preliminary data.</text>
</comment>
<evidence type="ECO:0000313" key="1">
    <source>
        <dbReference type="EMBL" id="GBP06556.1"/>
    </source>
</evidence>
<protein>
    <submittedName>
        <fullName evidence="1">Uncharacterized protein</fullName>
    </submittedName>
</protein>
<reference evidence="1 2" key="1">
    <citation type="journal article" date="2019" name="Commun. Biol.">
        <title>The bagworm genome reveals a unique fibroin gene that provides high tensile strength.</title>
        <authorList>
            <person name="Kono N."/>
            <person name="Nakamura H."/>
            <person name="Ohtoshi R."/>
            <person name="Tomita M."/>
            <person name="Numata K."/>
            <person name="Arakawa K."/>
        </authorList>
    </citation>
    <scope>NUCLEOTIDE SEQUENCE [LARGE SCALE GENOMIC DNA]</scope>
</reference>
<evidence type="ECO:0000313" key="2">
    <source>
        <dbReference type="Proteomes" id="UP000299102"/>
    </source>
</evidence>
<organism evidence="1 2">
    <name type="scientific">Eumeta variegata</name>
    <name type="common">Bagworm moth</name>
    <name type="synonym">Eumeta japonica</name>
    <dbReference type="NCBI Taxonomy" id="151549"/>
    <lineage>
        <taxon>Eukaryota</taxon>
        <taxon>Metazoa</taxon>
        <taxon>Ecdysozoa</taxon>
        <taxon>Arthropoda</taxon>
        <taxon>Hexapoda</taxon>
        <taxon>Insecta</taxon>
        <taxon>Pterygota</taxon>
        <taxon>Neoptera</taxon>
        <taxon>Endopterygota</taxon>
        <taxon>Lepidoptera</taxon>
        <taxon>Glossata</taxon>
        <taxon>Ditrysia</taxon>
        <taxon>Tineoidea</taxon>
        <taxon>Psychidae</taxon>
        <taxon>Oiketicinae</taxon>
        <taxon>Eumeta</taxon>
    </lineage>
</organism>
<keyword evidence="2" id="KW-1185">Reference proteome</keyword>